<feature type="region of interest" description="Disordered" evidence="5">
    <location>
        <begin position="159"/>
        <end position="180"/>
    </location>
</feature>
<evidence type="ECO:0000313" key="8">
    <source>
        <dbReference type="Proteomes" id="UP001530377"/>
    </source>
</evidence>
<dbReference type="Gene3D" id="3.30.70.2510">
    <property type="match status" value="1"/>
</dbReference>
<feature type="region of interest" description="Disordered" evidence="5">
    <location>
        <begin position="72"/>
        <end position="139"/>
    </location>
</feature>
<evidence type="ECO:0000256" key="3">
    <source>
        <dbReference type="ARBA" id="ARBA00022694"/>
    </source>
</evidence>
<dbReference type="Pfam" id="PF21238">
    <property type="entry name" value="Pus10_C"/>
    <property type="match status" value="1"/>
</dbReference>
<feature type="domain" description="Pus10-like C-terminal" evidence="6">
    <location>
        <begin position="448"/>
        <end position="532"/>
    </location>
</feature>
<gene>
    <name evidence="7" type="ORF">ACHAXA_006605</name>
</gene>
<dbReference type="GO" id="GO:0160148">
    <property type="term" value="F:tRNA pseudouridine(55) synthase activity"/>
    <property type="evidence" value="ECO:0007669"/>
    <property type="project" value="UniProtKB-EC"/>
</dbReference>
<evidence type="ECO:0000256" key="1">
    <source>
        <dbReference type="ARBA" id="ARBA00009652"/>
    </source>
</evidence>
<dbReference type="PANTHER" id="PTHR21568:SF0">
    <property type="entry name" value="TRNA PSEUDOURIDINE SYNTHASE PUS10"/>
    <property type="match status" value="1"/>
</dbReference>
<dbReference type="AlphaFoldDB" id="A0ABD3RYN9"/>
<dbReference type="InterPro" id="IPR048741">
    <property type="entry name" value="Pus10-like_C"/>
</dbReference>
<dbReference type="EC" id="5.4.99.25" evidence="2"/>
<dbReference type="GO" id="GO:0008033">
    <property type="term" value="P:tRNA processing"/>
    <property type="evidence" value="ECO:0007669"/>
    <property type="project" value="UniProtKB-KW"/>
</dbReference>
<dbReference type="SUPFAM" id="SSF55120">
    <property type="entry name" value="Pseudouridine synthase"/>
    <property type="match status" value="1"/>
</dbReference>
<evidence type="ECO:0000259" key="6">
    <source>
        <dbReference type="Pfam" id="PF21238"/>
    </source>
</evidence>
<evidence type="ECO:0000256" key="5">
    <source>
        <dbReference type="SAM" id="MobiDB-lite"/>
    </source>
</evidence>
<evidence type="ECO:0000256" key="4">
    <source>
        <dbReference type="ARBA" id="ARBA00023235"/>
    </source>
</evidence>
<dbReference type="InterPro" id="IPR039894">
    <property type="entry name" value="Pus10-like"/>
</dbReference>
<feature type="compositionally biased region" description="Low complexity" evidence="5">
    <location>
        <begin position="113"/>
        <end position="128"/>
    </location>
</feature>
<name>A0ABD3RYN9_9STRA</name>
<organism evidence="7 8">
    <name type="scientific">Cyclostephanos tholiformis</name>
    <dbReference type="NCBI Taxonomy" id="382380"/>
    <lineage>
        <taxon>Eukaryota</taxon>
        <taxon>Sar</taxon>
        <taxon>Stramenopiles</taxon>
        <taxon>Ochrophyta</taxon>
        <taxon>Bacillariophyta</taxon>
        <taxon>Coscinodiscophyceae</taxon>
        <taxon>Thalassiosirophycidae</taxon>
        <taxon>Stephanodiscales</taxon>
        <taxon>Stephanodiscaceae</taxon>
        <taxon>Cyclostephanos</taxon>
    </lineage>
</organism>
<dbReference type="Proteomes" id="UP001530377">
    <property type="component" value="Unassembled WGS sequence"/>
</dbReference>
<dbReference type="PANTHER" id="PTHR21568">
    <property type="entry name" value="TRNA PSEUDOURIDINE SYNTHASE PUS10"/>
    <property type="match status" value="1"/>
</dbReference>
<comment type="caution">
    <text evidence="7">The sequence shown here is derived from an EMBL/GenBank/DDBJ whole genome shotgun (WGS) entry which is preliminary data.</text>
</comment>
<protein>
    <recommendedName>
        <fullName evidence="2">tRNA pseudouridine(55) synthase</fullName>
        <ecNumber evidence="2">5.4.99.25</ecNumber>
    </recommendedName>
</protein>
<dbReference type="EMBL" id="JALLPB020000108">
    <property type="protein sequence ID" value="KAL3817339.1"/>
    <property type="molecule type" value="Genomic_DNA"/>
</dbReference>
<sequence length="653" mass="72359">ESPTVVVPRLVAVRAYCAIVCARRYAVSIPSSSAGMVGGGGGWRFRDAEEVRLIVRDRLRSSLRMSILGLLMPHTTPKDGDEDEGVDDDDDGNGEEAGRLGVHVLCLPPPHRTSSSSTSTSTSTSTSSGRKTMPIPPSLVSYMSRNIVDILRQHRRTMYPKKRFRGNDPTSKQGGDPRTNLELRTRRSLGQIVLRGRIDVDRGVGEGDVKNNKRQEEICSKLALIGCGGIAHGNNERIPTTIDGCNYDRRHTDDGRGNVVYGMCKFHASGREDMDVRMLLPPPSRATITAESNMSVTTVTGRPFVCEVIDALRMPSRSDLERVADAINCIRGSQGGVGIRAKCNHRSEVTGDNIEWDERGWPRTLVKPNRYHGCNPRGVGVSTPLVLVPSSAFYSLQLQTEEKVKCYGCVCWTSVAIVSDMDLVQKLGCKSWDMGEDDADKAADFSNKFNYPLEIHQVTPLRVLHRRSSNVRVRCILNLSACRISDHWFRLRMSTSAGTYVKEFVHGDCGRTYPSIALMLGGRTDITELDCEGIIIKDSVHVVLWQHLFYIMGTYTKSRLDVFQMPFYITCRITMITTMDMSMRTANNEEDGSNNPTKGAKEGQCNSMVRLGILSVEEEKCLKLVLIGCGGTAHGNKEHILMTIDIDGSDYNR</sequence>
<keyword evidence="8" id="KW-1185">Reference proteome</keyword>
<reference evidence="7 8" key="1">
    <citation type="submission" date="2024-10" db="EMBL/GenBank/DDBJ databases">
        <title>Updated reference genomes for cyclostephanoid diatoms.</title>
        <authorList>
            <person name="Roberts W.R."/>
            <person name="Alverson A.J."/>
        </authorList>
    </citation>
    <scope>NUCLEOTIDE SEQUENCE [LARGE SCALE GENOMIC DNA]</scope>
    <source>
        <strain evidence="7 8">AJA228-03</strain>
    </source>
</reference>
<proteinExistence type="inferred from homology"/>
<comment type="similarity">
    <text evidence="1">Belongs to the pseudouridine synthase Pus10 family.</text>
</comment>
<accession>A0ABD3RYN9</accession>
<dbReference type="Gene3D" id="3.30.70.3190">
    <property type="match status" value="1"/>
</dbReference>
<evidence type="ECO:0000256" key="2">
    <source>
        <dbReference type="ARBA" id="ARBA00012787"/>
    </source>
</evidence>
<feature type="compositionally biased region" description="Acidic residues" evidence="5">
    <location>
        <begin position="80"/>
        <end position="94"/>
    </location>
</feature>
<evidence type="ECO:0000313" key="7">
    <source>
        <dbReference type="EMBL" id="KAL3817339.1"/>
    </source>
</evidence>
<dbReference type="InterPro" id="IPR020103">
    <property type="entry name" value="PsdUridine_synth_cat_dom_sf"/>
</dbReference>
<keyword evidence="4" id="KW-0413">Isomerase</keyword>
<keyword evidence="3" id="KW-0819">tRNA processing</keyword>
<feature type="non-terminal residue" evidence="7">
    <location>
        <position position="1"/>
    </location>
</feature>